<dbReference type="AlphaFoldDB" id="A0A6A2VG10"/>
<evidence type="ECO:0000313" key="3">
    <source>
        <dbReference type="Proteomes" id="UP000440041"/>
    </source>
</evidence>
<reference evidence="2 3" key="1">
    <citation type="submission" date="2019-09" db="EMBL/GenBank/DDBJ databases">
        <title>Characterization of the phylogenetic diversity of two novel species belonging to the genus Bifidobacterium: Bifidobacterium cebidarum sp. nov. and Bifidobacterium leontopitheci sp. nov.</title>
        <authorList>
            <person name="Lugli G.A."/>
            <person name="Duranti S."/>
            <person name="Milani C."/>
            <person name="Turroni F."/>
            <person name="Ventura M."/>
        </authorList>
    </citation>
    <scope>NUCLEOTIDE SEQUENCE [LARGE SCALE GENOMIC DNA]</scope>
    <source>
        <strain evidence="2 3">DSM 100238</strain>
    </source>
</reference>
<keyword evidence="1" id="KW-0812">Transmembrane</keyword>
<dbReference type="Proteomes" id="UP000440041">
    <property type="component" value="Unassembled WGS sequence"/>
</dbReference>
<name>A0A6A2VG10_9BIFI</name>
<feature type="transmembrane region" description="Helical" evidence="1">
    <location>
        <begin position="12"/>
        <end position="31"/>
    </location>
</feature>
<comment type="caution">
    <text evidence="2">The sequence shown here is derived from an EMBL/GenBank/DDBJ whole genome shotgun (WGS) entry which is preliminary data.</text>
</comment>
<keyword evidence="1" id="KW-1133">Transmembrane helix</keyword>
<keyword evidence="1" id="KW-0472">Membrane</keyword>
<gene>
    <name evidence="2" type="ORF">DSM100238_1851</name>
</gene>
<protein>
    <submittedName>
        <fullName evidence="2">Holin</fullName>
    </submittedName>
</protein>
<organism evidence="2 3">
    <name type="scientific">Bifidobacterium apri</name>
    <dbReference type="NCBI Taxonomy" id="1769423"/>
    <lineage>
        <taxon>Bacteria</taxon>
        <taxon>Bacillati</taxon>
        <taxon>Actinomycetota</taxon>
        <taxon>Actinomycetes</taxon>
        <taxon>Bifidobacteriales</taxon>
        <taxon>Bifidobacteriaceae</taxon>
        <taxon>Bifidobacterium</taxon>
    </lineage>
</organism>
<keyword evidence="3" id="KW-1185">Reference proteome</keyword>
<evidence type="ECO:0000313" key="2">
    <source>
        <dbReference type="EMBL" id="KAB8290971.1"/>
    </source>
</evidence>
<accession>A0A6A2VG10</accession>
<dbReference type="InterPro" id="IPR031612">
    <property type="entry name" value="Phage_holin_Dp1"/>
</dbReference>
<feature type="transmembrane region" description="Helical" evidence="1">
    <location>
        <begin position="37"/>
        <end position="58"/>
    </location>
</feature>
<sequence>MEYLLPGKAYQALKWVGLIVLPALATLLGAVGTAWGWPHLTAIVTTVTAIGTFVGALVGASNASATPTGGAKAE</sequence>
<dbReference type="Pfam" id="PF16938">
    <property type="entry name" value="Phage_holin_Dp1"/>
    <property type="match status" value="1"/>
</dbReference>
<dbReference type="RefSeq" id="WP_152356352.1">
    <property type="nucleotide sequence ID" value="NZ_JBHLXF010000001.1"/>
</dbReference>
<dbReference type="EMBL" id="WBSO01000032">
    <property type="protein sequence ID" value="KAB8290971.1"/>
    <property type="molecule type" value="Genomic_DNA"/>
</dbReference>
<evidence type="ECO:0000256" key="1">
    <source>
        <dbReference type="SAM" id="Phobius"/>
    </source>
</evidence>
<proteinExistence type="predicted"/>